<feature type="compositionally biased region" description="Basic and acidic residues" evidence="1">
    <location>
        <begin position="1"/>
        <end position="14"/>
    </location>
</feature>
<organism evidence="4 5">
    <name type="scientific">Helianthus annuus</name>
    <name type="common">Common sunflower</name>
    <dbReference type="NCBI Taxonomy" id="4232"/>
    <lineage>
        <taxon>Eukaryota</taxon>
        <taxon>Viridiplantae</taxon>
        <taxon>Streptophyta</taxon>
        <taxon>Embryophyta</taxon>
        <taxon>Tracheophyta</taxon>
        <taxon>Spermatophyta</taxon>
        <taxon>Magnoliopsida</taxon>
        <taxon>eudicotyledons</taxon>
        <taxon>Gunneridae</taxon>
        <taxon>Pentapetalae</taxon>
        <taxon>asterids</taxon>
        <taxon>campanulids</taxon>
        <taxon>Asterales</taxon>
        <taxon>Asteraceae</taxon>
        <taxon>Asteroideae</taxon>
        <taxon>Heliantheae alliance</taxon>
        <taxon>Heliantheae</taxon>
        <taxon>Helianthus</taxon>
    </lineage>
</organism>
<feature type="domain" description="GAG-pre-integrase" evidence="2">
    <location>
        <begin position="489"/>
        <end position="528"/>
    </location>
</feature>
<feature type="domain" description="Retrovirus-related Pol polyprotein from transposon TNT 1-94-like beta-barrel" evidence="3">
    <location>
        <begin position="366"/>
        <end position="440"/>
    </location>
</feature>
<accession>A0A9K3NRW0</accession>
<keyword evidence="4" id="KW-0695">RNA-directed DNA polymerase</keyword>
<keyword evidence="4" id="KW-0808">Transferase</keyword>
<gene>
    <name evidence="4" type="ORF">HanXRQr2_Chr04g0167371</name>
</gene>
<dbReference type="Pfam" id="PF22936">
    <property type="entry name" value="Pol_BBD"/>
    <property type="match status" value="1"/>
</dbReference>
<dbReference type="Proteomes" id="UP000215914">
    <property type="component" value="Unassembled WGS sequence"/>
</dbReference>
<dbReference type="PANTHER" id="PTHR37610">
    <property type="entry name" value="CCHC-TYPE DOMAIN-CONTAINING PROTEIN"/>
    <property type="match status" value="1"/>
</dbReference>
<dbReference type="GO" id="GO:0003964">
    <property type="term" value="F:RNA-directed DNA polymerase activity"/>
    <property type="evidence" value="ECO:0007669"/>
    <property type="project" value="UniProtKB-KW"/>
</dbReference>
<sequence>MARDEETNKRKTEGESLDSNSPYYIHPSDYPKQMQVNDALNDGNYNDWAQEMENFLFAKNKIGFVVGSIKKPEKGSQTYMPWMRCDAMIKGWLTTAMEKEIRSSVKYANTAAEIWSDLKERFGKESAPHAYELKQTLSATVQGDTSVSAYFTKLRSIWDEMQSAFPIPRCKCSGCSCDVGRKLVEHKESERLYEFLMGLNSDFSVIRTQILTMNPTPTLTNAYHLVAEDERQRAITSERRPSTDAVAFKAFVPGRRENNSSQRRDKPASKDVKHAADHCTFCGKDGHTRDGCFKLIGFPEWWPGNRKREETKPKVACVETNSSPIPGLTSEQYEMFLKHFGDNENTNKGTTPMTCMTGKNDNEDDWVVDSGSTERITYNNHILQNRTQRPFETPVVIPSGDAIPVEGRGEYTLPGGTKIKDVLYIPKFTCNLLSVNRLSNDLQSAITFFPDFCVMQKLHTRSLIGAGKCKRGLYRMGLFEDGRRALMTSGDTWHKRLGHASNEKLTHIDFLSKVPFNKLCDSCSKAKHARLPFSNISHPFFYGC</sequence>
<protein>
    <submittedName>
        <fullName evidence="4">RNA-directed DNA polymerase</fullName>
        <ecNumber evidence="4">2.7.7.49</ecNumber>
    </submittedName>
</protein>
<proteinExistence type="predicted"/>
<name>A0A9K3NRW0_HELAN</name>
<dbReference type="PANTHER" id="PTHR37610:SF98">
    <property type="entry name" value="TRANSCRIPTION FACTOR INTERACTOR AND REGULATOR CCHC(ZN) FAMILY"/>
    <property type="match status" value="1"/>
</dbReference>
<keyword evidence="4" id="KW-0548">Nucleotidyltransferase</keyword>
<keyword evidence="5" id="KW-1185">Reference proteome</keyword>
<evidence type="ECO:0000313" key="4">
    <source>
        <dbReference type="EMBL" id="KAF5810261.1"/>
    </source>
</evidence>
<dbReference type="Pfam" id="PF14223">
    <property type="entry name" value="Retrotran_gag_2"/>
    <property type="match status" value="1"/>
</dbReference>
<dbReference type="Pfam" id="PF13976">
    <property type="entry name" value="gag_pre-integrs"/>
    <property type="match status" value="1"/>
</dbReference>
<evidence type="ECO:0000313" key="5">
    <source>
        <dbReference type="Proteomes" id="UP000215914"/>
    </source>
</evidence>
<evidence type="ECO:0000259" key="2">
    <source>
        <dbReference type="Pfam" id="PF13976"/>
    </source>
</evidence>
<dbReference type="AlphaFoldDB" id="A0A9K3NRW0"/>
<reference evidence="4" key="1">
    <citation type="journal article" date="2017" name="Nature">
        <title>The sunflower genome provides insights into oil metabolism, flowering and Asterid evolution.</title>
        <authorList>
            <person name="Badouin H."/>
            <person name="Gouzy J."/>
            <person name="Grassa C.J."/>
            <person name="Murat F."/>
            <person name="Staton S.E."/>
            <person name="Cottret L."/>
            <person name="Lelandais-Briere C."/>
            <person name="Owens G.L."/>
            <person name="Carrere S."/>
            <person name="Mayjonade B."/>
            <person name="Legrand L."/>
            <person name="Gill N."/>
            <person name="Kane N.C."/>
            <person name="Bowers J.E."/>
            <person name="Hubner S."/>
            <person name="Bellec A."/>
            <person name="Berard A."/>
            <person name="Berges H."/>
            <person name="Blanchet N."/>
            <person name="Boniface M.C."/>
            <person name="Brunel D."/>
            <person name="Catrice O."/>
            <person name="Chaidir N."/>
            <person name="Claudel C."/>
            <person name="Donnadieu C."/>
            <person name="Faraut T."/>
            <person name="Fievet G."/>
            <person name="Helmstetter N."/>
            <person name="King M."/>
            <person name="Knapp S.J."/>
            <person name="Lai Z."/>
            <person name="Le Paslier M.C."/>
            <person name="Lippi Y."/>
            <person name="Lorenzon L."/>
            <person name="Mandel J.R."/>
            <person name="Marage G."/>
            <person name="Marchand G."/>
            <person name="Marquand E."/>
            <person name="Bret-Mestries E."/>
            <person name="Morien E."/>
            <person name="Nambeesan S."/>
            <person name="Nguyen T."/>
            <person name="Pegot-Espagnet P."/>
            <person name="Pouilly N."/>
            <person name="Raftis F."/>
            <person name="Sallet E."/>
            <person name="Schiex T."/>
            <person name="Thomas J."/>
            <person name="Vandecasteele C."/>
            <person name="Vares D."/>
            <person name="Vear F."/>
            <person name="Vautrin S."/>
            <person name="Crespi M."/>
            <person name="Mangin B."/>
            <person name="Burke J.M."/>
            <person name="Salse J."/>
            <person name="Munos S."/>
            <person name="Vincourt P."/>
            <person name="Rieseberg L.H."/>
            <person name="Langlade N.B."/>
        </authorList>
    </citation>
    <scope>NUCLEOTIDE SEQUENCE</scope>
    <source>
        <tissue evidence="4">Leaves</tissue>
    </source>
</reference>
<dbReference type="EC" id="2.7.7.49" evidence="4"/>
<dbReference type="EMBL" id="MNCJ02000319">
    <property type="protein sequence ID" value="KAF5810261.1"/>
    <property type="molecule type" value="Genomic_DNA"/>
</dbReference>
<feature type="region of interest" description="Disordered" evidence="1">
    <location>
        <begin position="1"/>
        <end position="24"/>
    </location>
</feature>
<dbReference type="Gramene" id="mRNA:HanXRQr2_Chr04g0167371">
    <property type="protein sequence ID" value="mRNA:HanXRQr2_Chr04g0167371"/>
    <property type="gene ID" value="HanXRQr2_Chr04g0167371"/>
</dbReference>
<dbReference type="InterPro" id="IPR025724">
    <property type="entry name" value="GAG-pre-integrase_dom"/>
</dbReference>
<dbReference type="InterPro" id="IPR054722">
    <property type="entry name" value="PolX-like_BBD"/>
</dbReference>
<reference evidence="4" key="2">
    <citation type="submission" date="2020-06" db="EMBL/GenBank/DDBJ databases">
        <title>Helianthus annuus Genome sequencing and assembly Release 2.</title>
        <authorList>
            <person name="Gouzy J."/>
            <person name="Langlade N."/>
            <person name="Munos S."/>
        </authorList>
    </citation>
    <scope>NUCLEOTIDE SEQUENCE</scope>
    <source>
        <tissue evidence="4">Leaves</tissue>
    </source>
</reference>
<evidence type="ECO:0000259" key="3">
    <source>
        <dbReference type="Pfam" id="PF22936"/>
    </source>
</evidence>
<evidence type="ECO:0000256" key="1">
    <source>
        <dbReference type="SAM" id="MobiDB-lite"/>
    </source>
</evidence>
<comment type="caution">
    <text evidence="4">The sequence shown here is derived from an EMBL/GenBank/DDBJ whole genome shotgun (WGS) entry which is preliminary data.</text>
</comment>